<organism evidence="1 2">
    <name type="scientific">Anabaenopsis circularis NIES-21</name>
    <dbReference type="NCBI Taxonomy" id="1085406"/>
    <lineage>
        <taxon>Bacteria</taxon>
        <taxon>Bacillati</taxon>
        <taxon>Cyanobacteriota</taxon>
        <taxon>Cyanophyceae</taxon>
        <taxon>Nostocales</taxon>
        <taxon>Nodulariaceae</taxon>
        <taxon>Anabaenopsis</taxon>
    </lineage>
</organism>
<name>A0A1Z4GF48_9CYAN</name>
<evidence type="ECO:0000313" key="1">
    <source>
        <dbReference type="EMBL" id="BAY16124.1"/>
    </source>
</evidence>
<evidence type="ECO:0000313" key="2">
    <source>
        <dbReference type="Proteomes" id="UP000218287"/>
    </source>
</evidence>
<keyword evidence="2" id="KW-1185">Reference proteome</keyword>
<gene>
    <name evidence="1" type="ORF">NIES21_19470</name>
</gene>
<sequence>MQEIENKISRLTNFGQENLPNLGKWFVEYLLRSNVIVRS</sequence>
<accession>A0A1Z4GF48</accession>
<reference evidence="1 2" key="1">
    <citation type="submission" date="2017-06" db="EMBL/GenBank/DDBJ databases">
        <title>Genome sequencing of cyanobaciteial culture collection at National Institute for Environmental Studies (NIES).</title>
        <authorList>
            <person name="Hirose Y."/>
            <person name="Shimura Y."/>
            <person name="Fujisawa T."/>
            <person name="Nakamura Y."/>
            <person name="Kawachi M."/>
        </authorList>
    </citation>
    <scope>NUCLEOTIDE SEQUENCE [LARGE SCALE GENOMIC DNA]</scope>
    <source>
        <strain evidence="1 2">NIES-21</strain>
    </source>
</reference>
<proteinExistence type="predicted"/>
<dbReference type="EMBL" id="AP018174">
    <property type="protein sequence ID" value="BAY16124.1"/>
    <property type="molecule type" value="Genomic_DNA"/>
</dbReference>
<dbReference type="Proteomes" id="UP000218287">
    <property type="component" value="Chromosome"/>
</dbReference>
<dbReference type="AlphaFoldDB" id="A0A1Z4GF48"/>
<protein>
    <submittedName>
        <fullName evidence="1">Uncharacterized protein</fullName>
    </submittedName>
</protein>